<sequence length="115" mass="12909">MDKVMAKENVQTSDASDFRESAACSGNVGYYGILVSSPPPFKGEAHFPSSQHKVRHGVISPLYTMAQGFLVNFEPTQQRSQDLPFPGKRKLNRSLRSKSSLFRSLFFAIFVRYMG</sequence>
<dbReference type="AlphaFoldDB" id="A0A139IPX6"/>
<dbReference type="Proteomes" id="UP000073492">
    <property type="component" value="Unassembled WGS sequence"/>
</dbReference>
<accession>A0A139IPX6</accession>
<name>A0A139IPX6_9PEZI</name>
<reference evidence="2 3" key="1">
    <citation type="submission" date="2015-07" db="EMBL/GenBank/DDBJ databases">
        <title>Comparative genomics of the Sigatoka disease complex on banana suggests a link between parallel evolutionary changes in Pseudocercospora fijiensis and Pseudocercospora eumusae and increased virulence on the banana host.</title>
        <authorList>
            <person name="Chang T.-C."/>
            <person name="Salvucci A."/>
            <person name="Crous P.W."/>
            <person name="Stergiopoulos I."/>
        </authorList>
    </citation>
    <scope>NUCLEOTIDE SEQUENCE [LARGE SCALE GENOMIC DNA]</scope>
    <source>
        <strain evidence="2 3">CBS 116634</strain>
    </source>
</reference>
<feature type="region of interest" description="Disordered" evidence="1">
    <location>
        <begin position="1"/>
        <end position="20"/>
    </location>
</feature>
<evidence type="ECO:0000313" key="3">
    <source>
        <dbReference type="Proteomes" id="UP000073492"/>
    </source>
</evidence>
<keyword evidence="3" id="KW-1185">Reference proteome</keyword>
<organism evidence="2 3">
    <name type="scientific">Pseudocercospora musae</name>
    <dbReference type="NCBI Taxonomy" id="113226"/>
    <lineage>
        <taxon>Eukaryota</taxon>
        <taxon>Fungi</taxon>
        <taxon>Dikarya</taxon>
        <taxon>Ascomycota</taxon>
        <taxon>Pezizomycotina</taxon>
        <taxon>Dothideomycetes</taxon>
        <taxon>Dothideomycetidae</taxon>
        <taxon>Mycosphaerellales</taxon>
        <taxon>Mycosphaerellaceae</taxon>
        <taxon>Pseudocercospora</taxon>
    </lineage>
</organism>
<comment type="caution">
    <text evidence="2">The sequence shown here is derived from an EMBL/GenBank/DDBJ whole genome shotgun (WGS) entry which is preliminary data.</text>
</comment>
<proteinExistence type="predicted"/>
<evidence type="ECO:0000256" key="1">
    <source>
        <dbReference type="SAM" id="MobiDB-lite"/>
    </source>
</evidence>
<gene>
    <name evidence="2" type="ORF">AC579_5230</name>
</gene>
<dbReference type="EMBL" id="LFZO01000031">
    <property type="protein sequence ID" value="KXT16735.1"/>
    <property type="molecule type" value="Genomic_DNA"/>
</dbReference>
<evidence type="ECO:0000313" key="2">
    <source>
        <dbReference type="EMBL" id="KXT16735.1"/>
    </source>
</evidence>
<protein>
    <submittedName>
        <fullName evidence="2">Uncharacterized protein</fullName>
    </submittedName>
</protein>